<proteinExistence type="predicted"/>
<reference evidence="2" key="1">
    <citation type="submission" date="2020-04" db="EMBL/GenBank/DDBJ databases">
        <authorList>
            <person name="Chiriac C."/>
            <person name="Salcher M."/>
            <person name="Ghai R."/>
            <person name="Kavagutti S V."/>
        </authorList>
    </citation>
    <scope>NUCLEOTIDE SEQUENCE</scope>
</reference>
<gene>
    <name evidence="2" type="ORF">UFOVP112_447</name>
</gene>
<evidence type="ECO:0000256" key="1">
    <source>
        <dbReference type="SAM" id="MobiDB-lite"/>
    </source>
</evidence>
<sequence length="54" mass="5737">MKQLLAVLIALAVAGPAFAADKKPAPAKKEVKKHQKFEGSKVADDKPKAPAKKK</sequence>
<organism evidence="2">
    <name type="scientific">uncultured Caudovirales phage</name>
    <dbReference type="NCBI Taxonomy" id="2100421"/>
    <lineage>
        <taxon>Viruses</taxon>
        <taxon>Duplodnaviria</taxon>
        <taxon>Heunggongvirae</taxon>
        <taxon>Uroviricota</taxon>
        <taxon>Caudoviricetes</taxon>
        <taxon>Peduoviridae</taxon>
        <taxon>Maltschvirus</taxon>
        <taxon>Maltschvirus maltsch</taxon>
    </lineage>
</organism>
<name>A0A6J5LCC7_9CAUD</name>
<protein>
    <submittedName>
        <fullName evidence="2">Uncharacterized protein</fullName>
    </submittedName>
</protein>
<dbReference type="EMBL" id="LR796233">
    <property type="protein sequence ID" value="CAB4129349.1"/>
    <property type="molecule type" value="Genomic_DNA"/>
</dbReference>
<evidence type="ECO:0000313" key="2">
    <source>
        <dbReference type="EMBL" id="CAB4129349.1"/>
    </source>
</evidence>
<feature type="compositionally biased region" description="Basic and acidic residues" evidence="1">
    <location>
        <begin position="36"/>
        <end position="48"/>
    </location>
</feature>
<feature type="region of interest" description="Disordered" evidence="1">
    <location>
        <begin position="19"/>
        <end position="54"/>
    </location>
</feature>
<accession>A0A6J5LCC7</accession>
<feature type="compositionally biased region" description="Basic and acidic residues" evidence="1">
    <location>
        <begin position="20"/>
        <end position="29"/>
    </location>
</feature>